<dbReference type="Gene3D" id="3.90.25.10">
    <property type="entry name" value="UDP-galactose 4-epimerase, domain 1"/>
    <property type="match status" value="1"/>
</dbReference>
<feature type="domain" description="NAD-dependent epimerase/dehydratase" evidence="3">
    <location>
        <begin position="5"/>
        <end position="294"/>
    </location>
</feature>
<dbReference type="Pfam" id="PF01370">
    <property type="entry name" value="Epimerase"/>
    <property type="match status" value="1"/>
</dbReference>
<dbReference type="InterPro" id="IPR001509">
    <property type="entry name" value="Epimerase_deHydtase"/>
</dbReference>
<name>A0ABW5U2W7_9RHOB</name>
<sequence length="378" mass="41436">MSKSVLVLGGDGYCGWPIALSLSEAGHDVTIIDNLSRRRIDDALGYRPLLPIASPGERCGIWKSVSDRTIGFHHIDIAQDYDRLRAVLADLQPSAIVHLAAQRSAPYSVSSPSARRYTVTNNLGVTHALLVALVDLGLDSHLIHLGSIGVLGYTTAGLELPEGKVAATIHGADGRCAEMNILYPGKPVSIYHMSKAMDQVLFEQYARDEGVRITDLNQGIVWGSSTMTTERHPELRTRLDVDSIYGTVVNRFLVQAATGQNISVYGTGGQTRGFIHLRDVIRCVELVLNSEARGSERFRLINQITETLSIRELAQKVGALTGAPIEYRENPRQEPEENEFHVAHMTLQDLGLRPTLFADQLAQEAETMRRACTASMAV</sequence>
<dbReference type="SUPFAM" id="SSF51735">
    <property type="entry name" value="NAD(P)-binding Rossmann-fold domains"/>
    <property type="match status" value="1"/>
</dbReference>
<protein>
    <submittedName>
        <fullName evidence="4">NAD-dependent epimerase/dehydratase family protein</fullName>
    </submittedName>
</protein>
<accession>A0ABW5U2W7</accession>
<keyword evidence="5" id="KW-1185">Reference proteome</keyword>
<comment type="caution">
    <text evidence="4">The sequence shown here is derived from an EMBL/GenBank/DDBJ whole genome shotgun (WGS) entry which is preliminary data.</text>
</comment>
<evidence type="ECO:0000256" key="1">
    <source>
        <dbReference type="ARBA" id="ARBA00005125"/>
    </source>
</evidence>
<dbReference type="Gene3D" id="3.40.50.720">
    <property type="entry name" value="NAD(P)-binding Rossmann-like Domain"/>
    <property type="match status" value="1"/>
</dbReference>
<evidence type="ECO:0000259" key="3">
    <source>
        <dbReference type="Pfam" id="PF01370"/>
    </source>
</evidence>
<dbReference type="RefSeq" id="WP_386374162.1">
    <property type="nucleotide sequence ID" value="NZ_JBHUMP010000008.1"/>
</dbReference>
<reference evidence="5" key="1">
    <citation type="journal article" date="2019" name="Int. J. Syst. Evol. Microbiol.">
        <title>The Global Catalogue of Microorganisms (GCM) 10K type strain sequencing project: providing services to taxonomists for standard genome sequencing and annotation.</title>
        <authorList>
            <consortium name="The Broad Institute Genomics Platform"/>
            <consortium name="The Broad Institute Genome Sequencing Center for Infectious Disease"/>
            <person name="Wu L."/>
            <person name="Ma J."/>
        </authorList>
    </citation>
    <scope>NUCLEOTIDE SEQUENCE [LARGE SCALE GENOMIC DNA]</scope>
    <source>
        <strain evidence="5">TISTR 2562</strain>
    </source>
</reference>
<dbReference type="PANTHER" id="PTHR43000">
    <property type="entry name" value="DTDP-D-GLUCOSE 4,6-DEHYDRATASE-RELATED"/>
    <property type="match status" value="1"/>
</dbReference>
<comment type="pathway">
    <text evidence="1">Bacterial outer membrane biogenesis; LPS O-antigen biosynthesis.</text>
</comment>
<evidence type="ECO:0000313" key="4">
    <source>
        <dbReference type="EMBL" id="MFD2740009.1"/>
    </source>
</evidence>
<evidence type="ECO:0000313" key="5">
    <source>
        <dbReference type="Proteomes" id="UP001597474"/>
    </source>
</evidence>
<comment type="similarity">
    <text evidence="2">Belongs to the NAD(P)-dependent epimerase/dehydratase family.</text>
</comment>
<organism evidence="4 5">
    <name type="scientific">Sulfitobacter aestuarii</name>
    <dbReference type="NCBI Taxonomy" id="2161676"/>
    <lineage>
        <taxon>Bacteria</taxon>
        <taxon>Pseudomonadati</taxon>
        <taxon>Pseudomonadota</taxon>
        <taxon>Alphaproteobacteria</taxon>
        <taxon>Rhodobacterales</taxon>
        <taxon>Roseobacteraceae</taxon>
        <taxon>Sulfitobacter</taxon>
    </lineage>
</organism>
<evidence type="ECO:0000256" key="2">
    <source>
        <dbReference type="ARBA" id="ARBA00007637"/>
    </source>
</evidence>
<dbReference type="InterPro" id="IPR036291">
    <property type="entry name" value="NAD(P)-bd_dom_sf"/>
</dbReference>
<dbReference type="EMBL" id="JBHUMP010000008">
    <property type="protein sequence ID" value="MFD2740009.1"/>
    <property type="molecule type" value="Genomic_DNA"/>
</dbReference>
<proteinExistence type="inferred from homology"/>
<dbReference type="Proteomes" id="UP001597474">
    <property type="component" value="Unassembled WGS sequence"/>
</dbReference>
<gene>
    <name evidence="4" type="ORF">ACFSUD_10545</name>
</gene>